<evidence type="ECO:0000256" key="1">
    <source>
        <dbReference type="ARBA" id="ARBA00007447"/>
    </source>
</evidence>
<dbReference type="PRINTS" id="PR00792">
    <property type="entry name" value="PEPSIN"/>
</dbReference>
<feature type="signal peptide" evidence="5">
    <location>
        <begin position="1"/>
        <end position="22"/>
    </location>
</feature>
<feature type="active site" evidence="3">
    <location>
        <position position="114"/>
    </location>
</feature>
<accession>A0A4Q9PNU2</accession>
<evidence type="ECO:0000256" key="2">
    <source>
        <dbReference type="ARBA" id="ARBA00022750"/>
    </source>
</evidence>
<dbReference type="InterPro" id="IPR021109">
    <property type="entry name" value="Peptidase_aspartic_dom_sf"/>
</dbReference>
<keyword evidence="2 4" id="KW-0064">Aspartyl protease</keyword>
<name>A0A4Q9PNU2_9APHY</name>
<dbReference type="InterPro" id="IPR033121">
    <property type="entry name" value="PEPTIDASE_A1"/>
</dbReference>
<dbReference type="PROSITE" id="PS51767">
    <property type="entry name" value="PEPTIDASE_A1"/>
    <property type="match status" value="1"/>
</dbReference>
<dbReference type="InterPro" id="IPR001969">
    <property type="entry name" value="Aspartic_peptidase_AS"/>
</dbReference>
<dbReference type="PANTHER" id="PTHR47966">
    <property type="entry name" value="BETA-SITE APP-CLEAVING ENZYME, ISOFORM A-RELATED"/>
    <property type="match status" value="1"/>
</dbReference>
<evidence type="ECO:0000256" key="5">
    <source>
        <dbReference type="SAM" id="SignalP"/>
    </source>
</evidence>
<dbReference type="GO" id="GO:0006508">
    <property type="term" value="P:proteolysis"/>
    <property type="evidence" value="ECO:0007669"/>
    <property type="project" value="UniProtKB-KW"/>
</dbReference>
<evidence type="ECO:0000259" key="6">
    <source>
        <dbReference type="PROSITE" id="PS51767"/>
    </source>
</evidence>
<dbReference type="Gene3D" id="2.40.70.10">
    <property type="entry name" value="Acid Proteases"/>
    <property type="match status" value="2"/>
</dbReference>
<dbReference type="GO" id="GO:0004190">
    <property type="term" value="F:aspartic-type endopeptidase activity"/>
    <property type="evidence" value="ECO:0007669"/>
    <property type="project" value="UniProtKB-KW"/>
</dbReference>
<reference evidence="7 8" key="1">
    <citation type="submission" date="2019-01" db="EMBL/GenBank/DDBJ databases">
        <title>Draft genome sequences of three monokaryotic isolates of the white-rot basidiomycete fungus Dichomitus squalens.</title>
        <authorList>
            <consortium name="DOE Joint Genome Institute"/>
            <person name="Lopez S.C."/>
            <person name="Andreopoulos B."/>
            <person name="Pangilinan J."/>
            <person name="Lipzen A."/>
            <person name="Riley R."/>
            <person name="Ahrendt S."/>
            <person name="Ng V."/>
            <person name="Barry K."/>
            <person name="Daum C."/>
            <person name="Grigoriev I.V."/>
            <person name="Hilden K.S."/>
            <person name="Makela M.R."/>
            <person name="de Vries R.P."/>
        </authorList>
    </citation>
    <scope>NUCLEOTIDE SEQUENCE [LARGE SCALE GENOMIC DNA]</scope>
    <source>
        <strain evidence="7 8">CBS 464.89</strain>
    </source>
</reference>
<evidence type="ECO:0000256" key="3">
    <source>
        <dbReference type="PIRSR" id="PIRSR601461-1"/>
    </source>
</evidence>
<proteinExistence type="inferred from homology"/>
<sequence>VMPRFTTLLALCVTALTAGAAANPIVIRDPPISLPLVRRFNATATGGQTIVQRDQARARLLAARAAQAKASTSNTNGSTSFRRQVDFDVSDGVVSYVASVGVGSPPTFYDLIVDTGSSVTWVGATPDKPYVKTGSSVDTSEEVAVTYGSGSFAGEEFVDTVTLGSLVIPNQGVGSAQVAVGFDGVDGILGIGPVDLTSGTISGGGTITTVTENAFSQGLIPERLIGISFEPTTSPDQVNGELTFGAIDPSKFTGPLHFVPITSTSPADQFVGIDQTISYGSTELLSSAGITDTGTTLILLASDALQKYQQVTGATLDLVTGFLQITPEQFSNLQPLTFNIGGTAYELTPNAQLWPRALNTGIGGQADSIYLIVNDLGRPSGKGMDFVDGFAFLQRFYYVFDEGNSQVGFATTSFTDATTN</sequence>
<feature type="non-terminal residue" evidence="7">
    <location>
        <position position="1"/>
    </location>
</feature>
<dbReference type="Pfam" id="PF00026">
    <property type="entry name" value="Asp"/>
    <property type="match status" value="1"/>
</dbReference>
<feature type="active site" evidence="3">
    <location>
        <position position="292"/>
    </location>
</feature>
<evidence type="ECO:0000256" key="4">
    <source>
        <dbReference type="RuleBase" id="RU000454"/>
    </source>
</evidence>
<keyword evidence="4" id="KW-0378">Hydrolase</keyword>
<keyword evidence="5" id="KW-0732">Signal</keyword>
<dbReference type="PANTHER" id="PTHR47966:SF51">
    <property type="entry name" value="BETA-SITE APP-CLEAVING ENZYME, ISOFORM A-RELATED"/>
    <property type="match status" value="1"/>
</dbReference>
<dbReference type="PROSITE" id="PS00141">
    <property type="entry name" value="ASP_PROTEASE"/>
    <property type="match status" value="1"/>
</dbReference>
<comment type="similarity">
    <text evidence="1 4">Belongs to the peptidase A1 family.</text>
</comment>
<dbReference type="EMBL" id="ML145160">
    <property type="protein sequence ID" value="TBU55961.1"/>
    <property type="molecule type" value="Genomic_DNA"/>
</dbReference>
<dbReference type="Proteomes" id="UP000292082">
    <property type="component" value="Unassembled WGS sequence"/>
</dbReference>
<gene>
    <name evidence="7" type="ORF">BD310DRAFT_1026624</name>
</gene>
<dbReference type="CDD" id="cd05471">
    <property type="entry name" value="pepsin_like"/>
    <property type="match status" value="1"/>
</dbReference>
<feature type="chain" id="PRO_5020590944" evidence="5">
    <location>
        <begin position="23"/>
        <end position="420"/>
    </location>
</feature>
<dbReference type="InterPro" id="IPR034164">
    <property type="entry name" value="Pepsin-like_dom"/>
</dbReference>
<organism evidence="7 8">
    <name type="scientific">Dichomitus squalens</name>
    <dbReference type="NCBI Taxonomy" id="114155"/>
    <lineage>
        <taxon>Eukaryota</taxon>
        <taxon>Fungi</taxon>
        <taxon>Dikarya</taxon>
        <taxon>Basidiomycota</taxon>
        <taxon>Agaricomycotina</taxon>
        <taxon>Agaricomycetes</taxon>
        <taxon>Polyporales</taxon>
        <taxon>Polyporaceae</taxon>
        <taxon>Dichomitus</taxon>
    </lineage>
</organism>
<dbReference type="InterPro" id="IPR001461">
    <property type="entry name" value="Aspartic_peptidase_A1"/>
</dbReference>
<dbReference type="SUPFAM" id="SSF50630">
    <property type="entry name" value="Acid proteases"/>
    <property type="match status" value="1"/>
</dbReference>
<evidence type="ECO:0000313" key="8">
    <source>
        <dbReference type="Proteomes" id="UP000292082"/>
    </source>
</evidence>
<protein>
    <submittedName>
        <fullName evidence="7">Family A1 protease</fullName>
    </submittedName>
</protein>
<keyword evidence="8" id="KW-1185">Reference proteome</keyword>
<keyword evidence="4 7" id="KW-0645">Protease</keyword>
<evidence type="ECO:0000313" key="7">
    <source>
        <dbReference type="EMBL" id="TBU55961.1"/>
    </source>
</evidence>
<feature type="domain" description="Peptidase A1" evidence="6">
    <location>
        <begin position="96"/>
        <end position="410"/>
    </location>
</feature>
<dbReference type="AlphaFoldDB" id="A0A4Q9PNU2"/>